<accession>A0A8S5SCK0</accession>
<proteinExistence type="predicted"/>
<name>A0A8S5SCK0_9CAUD</name>
<reference evidence="1" key="1">
    <citation type="journal article" date="2021" name="Proc. Natl. Acad. Sci. U.S.A.">
        <title>A Catalog of Tens of Thousands of Viruses from Human Metagenomes Reveals Hidden Associations with Chronic Diseases.</title>
        <authorList>
            <person name="Tisza M.J."/>
            <person name="Buck C.B."/>
        </authorList>
    </citation>
    <scope>NUCLEOTIDE SEQUENCE</scope>
    <source>
        <strain evidence="1">CtrCv3</strain>
    </source>
</reference>
<dbReference type="EMBL" id="BK032572">
    <property type="protein sequence ID" value="DAF48678.1"/>
    <property type="molecule type" value="Genomic_DNA"/>
</dbReference>
<dbReference type="Pfam" id="PF25209">
    <property type="entry name" value="Phage_capsid_4"/>
    <property type="match status" value="1"/>
</dbReference>
<dbReference type="SUPFAM" id="SSF56563">
    <property type="entry name" value="Major capsid protein gp5"/>
    <property type="match status" value="1"/>
</dbReference>
<protein>
    <submittedName>
        <fullName evidence="1">Major capsid protein</fullName>
    </submittedName>
</protein>
<evidence type="ECO:0000313" key="1">
    <source>
        <dbReference type="EMBL" id="DAF48678.1"/>
    </source>
</evidence>
<organism evidence="1">
    <name type="scientific">Siphoviridae sp. ctrCv3</name>
    <dbReference type="NCBI Taxonomy" id="2827954"/>
    <lineage>
        <taxon>Viruses</taxon>
        <taxon>Duplodnaviria</taxon>
        <taxon>Heunggongvirae</taxon>
        <taxon>Uroviricota</taxon>
        <taxon>Caudoviricetes</taxon>
    </lineage>
</organism>
<sequence length="288" mass="30625">MAVTTFIPELWSARLLYALEKAHVATNLVNRNYEGEISNHGDTVHINTIGAITVKSYTKNTDIDAPETLTTTDQTLVIDQAKYFNFQVDDVDKVQAAGELVDTAMGRAAYALADVSDAYLLGVIAAGAAAGNTIGSAAAPVALTASNVYENIVKLKTKLDKANVPNTGRTIVVPPDVHSLLLLDDRFAKSTATAGQEALINGLVGRIAGFDVYMSNNVKTGTGTDTGKTPYFEITAQITDATTYAEQIIKTEAYRMESRFADAVKGLHVYGAKVTDGTKIAKILASVS</sequence>